<evidence type="ECO:0000313" key="3">
    <source>
        <dbReference type="Proteomes" id="UP000460221"/>
    </source>
</evidence>
<proteinExistence type="predicted"/>
<dbReference type="PROSITE" id="PS50043">
    <property type="entry name" value="HTH_LUXR_2"/>
    <property type="match status" value="1"/>
</dbReference>
<accession>A0A7K1FNC4</accession>
<dbReference type="InterPro" id="IPR016032">
    <property type="entry name" value="Sig_transdc_resp-reg_C-effctor"/>
</dbReference>
<dbReference type="Proteomes" id="UP000460221">
    <property type="component" value="Unassembled WGS sequence"/>
</dbReference>
<dbReference type="GO" id="GO:0006355">
    <property type="term" value="P:regulation of DNA-templated transcription"/>
    <property type="evidence" value="ECO:0007669"/>
    <property type="project" value="InterPro"/>
</dbReference>
<dbReference type="InterPro" id="IPR036388">
    <property type="entry name" value="WH-like_DNA-bd_sf"/>
</dbReference>
<feature type="domain" description="HTH luxR-type" evidence="1">
    <location>
        <begin position="205"/>
        <end position="270"/>
    </location>
</feature>
<name>A0A7K1FNC4_9ACTN</name>
<dbReference type="SMART" id="SM00421">
    <property type="entry name" value="HTH_LUXR"/>
    <property type="match status" value="1"/>
</dbReference>
<protein>
    <recommendedName>
        <fullName evidence="1">HTH luxR-type domain-containing protein</fullName>
    </recommendedName>
</protein>
<dbReference type="SUPFAM" id="SSF46894">
    <property type="entry name" value="C-terminal effector domain of the bipartite response regulators"/>
    <property type="match status" value="1"/>
</dbReference>
<dbReference type="GO" id="GO:0003677">
    <property type="term" value="F:DNA binding"/>
    <property type="evidence" value="ECO:0007669"/>
    <property type="project" value="InterPro"/>
</dbReference>
<reference evidence="2 3" key="1">
    <citation type="submission" date="2019-11" db="EMBL/GenBank/DDBJ databases">
        <authorList>
            <person name="Jiang L.-Q."/>
        </authorList>
    </citation>
    <scope>NUCLEOTIDE SEQUENCE [LARGE SCALE GENOMIC DNA]</scope>
    <source>
        <strain evidence="2 3">YIM 132087</strain>
    </source>
</reference>
<sequence length="272" mass="29115">MDRPAARDSPEQDGIRAAVLGLSRRTRAVATADESDVVDARVALDTVLHGGRGTGRAPGIEAVTDLADLRQRLLRLGTTTRRELVSVHAGAVPAEQVLRGSMEADTDLLRRGVDLRIVFPVAFLQAGHLRGYVDEMTAAGARISFADALPHRLIVADGARAVVPIDSRDLTAGAMLVDEPLLARGLRHLSVSLFRRGREAAAIPDGEADGLPSEMDLQVIRMLSSGVTDEVAARRLSVSERTFRRHVSALLTGLGATSRFQAGVKAVERGWI</sequence>
<keyword evidence="3" id="KW-1185">Reference proteome</keyword>
<comment type="caution">
    <text evidence="2">The sequence shown here is derived from an EMBL/GenBank/DDBJ whole genome shotgun (WGS) entry which is preliminary data.</text>
</comment>
<evidence type="ECO:0000259" key="1">
    <source>
        <dbReference type="PROSITE" id="PS50043"/>
    </source>
</evidence>
<dbReference type="InterPro" id="IPR000792">
    <property type="entry name" value="Tscrpt_reg_LuxR_C"/>
</dbReference>
<dbReference type="Pfam" id="PF00196">
    <property type="entry name" value="GerE"/>
    <property type="match status" value="1"/>
</dbReference>
<dbReference type="RefSeq" id="WP_154769626.1">
    <property type="nucleotide sequence ID" value="NZ_WLYK01000006.1"/>
</dbReference>
<dbReference type="Gene3D" id="1.10.10.10">
    <property type="entry name" value="Winged helix-like DNA-binding domain superfamily/Winged helix DNA-binding domain"/>
    <property type="match status" value="1"/>
</dbReference>
<evidence type="ECO:0000313" key="2">
    <source>
        <dbReference type="EMBL" id="MTD15665.1"/>
    </source>
</evidence>
<dbReference type="AlphaFoldDB" id="A0A7K1FNC4"/>
<dbReference type="EMBL" id="WLYK01000006">
    <property type="protein sequence ID" value="MTD15665.1"/>
    <property type="molecule type" value="Genomic_DNA"/>
</dbReference>
<organism evidence="2 3">
    <name type="scientific">Nakamurella alba</name>
    <dbReference type="NCBI Taxonomy" id="2665158"/>
    <lineage>
        <taxon>Bacteria</taxon>
        <taxon>Bacillati</taxon>
        <taxon>Actinomycetota</taxon>
        <taxon>Actinomycetes</taxon>
        <taxon>Nakamurellales</taxon>
        <taxon>Nakamurellaceae</taxon>
        <taxon>Nakamurella</taxon>
    </lineage>
</organism>
<gene>
    <name evidence="2" type="ORF">GIS00_17160</name>
</gene>